<dbReference type="EMBL" id="CDSF01000102">
    <property type="protein sequence ID" value="CEP00787.1"/>
    <property type="molecule type" value="Genomic_DNA"/>
</dbReference>
<reference evidence="3 4" key="1">
    <citation type="submission" date="2015-02" db="EMBL/GenBank/DDBJ databases">
        <authorList>
            <person name="Chooi Y.-H."/>
        </authorList>
    </citation>
    <scope>NUCLEOTIDE SEQUENCE [LARGE SCALE GENOMIC DNA]</scope>
    <source>
        <strain evidence="3">E3</strain>
    </source>
</reference>
<evidence type="ECO:0000256" key="1">
    <source>
        <dbReference type="SAM" id="Coils"/>
    </source>
</evidence>
<keyword evidence="1" id="KW-0175">Coiled coil</keyword>
<proteinExistence type="predicted"/>
<organism evidence="3 4">
    <name type="scientific">Plasmodiophora brassicae</name>
    <name type="common">Clubroot disease agent</name>
    <dbReference type="NCBI Taxonomy" id="37360"/>
    <lineage>
        <taxon>Eukaryota</taxon>
        <taxon>Sar</taxon>
        <taxon>Rhizaria</taxon>
        <taxon>Endomyxa</taxon>
        <taxon>Phytomyxea</taxon>
        <taxon>Plasmodiophorida</taxon>
        <taxon>Plasmodiophoridae</taxon>
        <taxon>Plasmodiophora</taxon>
    </lineage>
</organism>
<gene>
    <name evidence="3" type="ORF">PBRA_008099</name>
</gene>
<feature type="region of interest" description="Disordered" evidence="2">
    <location>
        <begin position="343"/>
        <end position="384"/>
    </location>
</feature>
<feature type="compositionally biased region" description="Pro residues" evidence="2">
    <location>
        <begin position="763"/>
        <end position="774"/>
    </location>
</feature>
<name>A0A0G4IZV9_PLABS</name>
<dbReference type="InterPro" id="IPR036322">
    <property type="entry name" value="WD40_repeat_dom_sf"/>
</dbReference>
<accession>A0A0G4IZV9</accession>
<dbReference type="SUPFAM" id="SSF50978">
    <property type="entry name" value="WD40 repeat-like"/>
    <property type="match status" value="1"/>
</dbReference>
<feature type="region of interest" description="Disordered" evidence="2">
    <location>
        <begin position="727"/>
        <end position="774"/>
    </location>
</feature>
<feature type="compositionally biased region" description="Basic residues" evidence="2">
    <location>
        <begin position="736"/>
        <end position="750"/>
    </location>
</feature>
<dbReference type="InterPro" id="IPR015943">
    <property type="entry name" value="WD40/YVTN_repeat-like_dom_sf"/>
</dbReference>
<evidence type="ECO:0000313" key="4">
    <source>
        <dbReference type="Proteomes" id="UP000039324"/>
    </source>
</evidence>
<protein>
    <submittedName>
        <fullName evidence="3">Uncharacterized protein</fullName>
    </submittedName>
</protein>
<evidence type="ECO:0000313" key="3">
    <source>
        <dbReference type="EMBL" id="CEP00787.1"/>
    </source>
</evidence>
<dbReference type="Gene3D" id="2.130.10.10">
    <property type="entry name" value="YVTN repeat-like/Quinoprotein amine dehydrogenase"/>
    <property type="match status" value="1"/>
</dbReference>
<sequence>MDPIGERLDVDGADAQHVPMCVFRCGAQQHVVAVTATGQIQVFDPRTRQRCARADALPPSDLVAIAESHEWNVNEHPSSLVTDIDDAVGLGGNLLSASGGPPTVTSVAASSDGFWISTSDARLQFWVVDVQASLAAVTCRNDMRPGASFVHMAYSGNTLWTVTSDLELATCDVRLGAPANATALPSAAISKVNVMRAVGEQVWLGGPPAGIRVYDEVNHLVASLDTNGNEVVDVAHVEATGTVWCAYRCGSIAIWDADVHVCTTTITGSDPIAVIRSAGADVVTVSATGNVAVWDTRNYAARQTLPNAMATIRDVYVGTDAIWVLYDAPLGLQAFRFQSSPGSPPVYTDGGDAEQRPSCAAEQNGMAPATIDTGNRSATSERSRWSAQEQKLLEMVRMSNEGREQAIEQGWGVTDWMFSQRHTDLIAACGYAGRQAEERLLALVDSVNRDKMNAIQEHQQERQVWRQTAFNLQRDLTEERAKHVKERDALQSTHNTAVQEIQARLLDALQQNDDLRAEIDAIRRQTSSSLEAALAENDARWRQELDGARQSAEWASAALRQKNADLRRTNADLLQAATEAQARDKQNCRQIAHMQQLVQAATLRLSTVRTAFETSEGLRRQENLEAAQASNQIKSYAEALQTCVEQANESVAKQKGEWQAQMATLQARARKRQVQLGIRIDVLEQELRNATSANAKLETTAAQLLDAKREIIRLRQAIATAEHERAQACNQVADCKRRHRSPGRRRRRRPSSPPPGQAEATPRPDPPAGPGTAQ</sequence>
<dbReference type="AlphaFoldDB" id="A0A0G4IZV9"/>
<keyword evidence="4" id="KW-1185">Reference proteome</keyword>
<feature type="coiled-coil region" evidence="1">
    <location>
        <begin position="556"/>
        <end position="583"/>
    </location>
</feature>
<feature type="coiled-coil region" evidence="1">
    <location>
        <begin position="455"/>
        <end position="525"/>
    </location>
</feature>
<dbReference type="Proteomes" id="UP000039324">
    <property type="component" value="Unassembled WGS sequence"/>
</dbReference>
<evidence type="ECO:0000256" key="2">
    <source>
        <dbReference type="SAM" id="MobiDB-lite"/>
    </source>
</evidence>